<name>A0A4R8FZ13_9RHOB</name>
<protein>
    <recommendedName>
        <fullName evidence="5">Cell division protein FtsL</fullName>
    </recommendedName>
</protein>
<proteinExistence type="predicted"/>
<organism evidence="3 4">
    <name type="scientific">Rhodovulum visakhapatnamense</name>
    <dbReference type="NCBI Taxonomy" id="364297"/>
    <lineage>
        <taxon>Bacteria</taxon>
        <taxon>Pseudomonadati</taxon>
        <taxon>Pseudomonadota</taxon>
        <taxon>Alphaproteobacteria</taxon>
        <taxon>Rhodobacterales</taxon>
        <taxon>Paracoccaceae</taxon>
        <taxon>Rhodovulum</taxon>
    </lineage>
</organism>
<dbReference type="Proteomes" id="UP000295484">
    <property type="component" value="Unassembled WGS sequence"/>
</dbReference>
<evidence type="ECO:0008006" key="5">
    <source>
        <dbReference type="Google" id="ProtNLM"/>
    </source>
</evidence>
<feature type="compositionally biased region" description="Low complexity" evidence="2">
    <location>
        <begin position="127"/>
        <end position="139"/>
    </location>
</feature>
<keyword evidence="1" id="KW-0175">Coiled coil</keyword>
<accession>A0A4R8FZ13</accession>
<dbReference type="AlphaFoldDB" id="A0A4R8FZ13"/>
<sequence length="154" mass="17166">MRSFVYVLTALAVMALAFWAYRENYRTQAALDNVERLNRAIGSLREQLAMQNAEWAYLNRPERLRELAALNYDRLALGPLAPEQFGQIDQVSYPEMVLPDIVLPDELFKSILAEADQPAQSASPTVPVEEAASASAVPEALEEALEAQDEEAEQ</sequence>
<dbReference type="EMBL" id="SOEB01000013">
    <property type="protein sequence ID" value="TDX27961.1"/>
    <property type="molecule type" value="Genomic_DNA"/>
</dbReference>
<feature type="compositionally biased region" description="Acidic residues" evidence="2">
    <location>
        <begin position="140"/>
        <end position="154"/>
    </location>
</feature>
<comment type="caution">
    <text evidence="3">The sequence shown here is derived from an EMBL/GenBank/DDBJ whole genome shotgun (WGS) entry which is preliminary data.</text>
</comment>
<gene>
    <name evidence="3" type="ORF">EV657_11336</name>
</gene>
<evidence type="ECO:0000313" key="3">
    <source>
        <dbReference type="EMBL" id="TDX27961.1"/>
    </source>
</evidence>
<feature type="region of interest" description="Disordered" evidence="2">
    <location>
        <begin position="118"/>
        <end position="154"/>
    </location>
</feature>
<evidence type="ECO:0000256" key="1">
    <source>
        <dbReference type="SAM" id="Coils"/>
    </source>
</evidence>
<evidence type="ECO:0000256" key="2">
    <source>
        <dbReference type="SAM" id="MobiDB-lite"/>
    </source>
</evidence>
<evidence type="ECO:0000313" key="4">
    <source>
        <dbReference type="Proteomes" id="UP000295484"/>
    </source>
</evidence>
<reference evidence="3 4" key="1">
    <citation type="submission" date="2019-03" db="EMBL/GenBank/DDBJ databases">
        <title>Genomic Encyclopedia of Type Strains, Phase IV (KMG-IV): sequencing the most valuable type-strain genomes for metagenomic binning, comparative biology and taxonomic classification.</title>
        <authorList>
            <person name="Goeker M."/>
        </authorList>
    </citation>
    <scope>NUCLEOTIDE SEQUENCE [LARGE SCALE GENOMIC DNA]</scope>
    <source>
        <strain evidence="3 4">JA181</strain>
    </source>
</reference>
<feature type="coiled-coil region" evidence="1">
    <location>
        <begin position="27"/>
        <end position="54"/>
    </location>
</feature>